<dbReference type="InterPro" id="IPR004437">
    <property type="entry name" value="ParB/RepB/Spo0J"/>
</dbReference>
<feature type="domain" description="ParB-like N-terminal" evidence="2">
    <location>
        <begin position="9"/>
        <end position="98"/>
    </location>
</feature>
<dbReference type="PANTHER" id="PTHR33375">
    <property type="entry name" value="CHROMOSOME-PARTITIONING PROTEIN PARB-RELATED"/>
    <property type="match status" value="1"/>
</dbReference>
<evidence type="ECO:0000256" key="1">
    <source>
        <dbReference type="ARBA" id="ARBA00006295"/>
    </source>
</evidence>
<dbReference type="Pfam" id="PF07506">
    <property type="entry name" value="RepB"/>
    <property type="match status" value="1"/>
</dbReference>
<comment type="caution">
    <text evidence="3">The sequence shown here is derived from an EMBL/GenBank/DDBJ whole genome shotgun (WGS) entry which is preliminary data.</text>
</comment>
<protein>
    <submittedName>
        <fullName evidence="3">ParB/RepB/Spo0J family partition protein</fullName>
    </submittedName>
</protein>
<evidence type="ECO:0000259" key="2">
    <source>
        <dbReference type="SMART" id="SM00470"/>
    </source>
</evidence>
<keyword evidence="4" id="KW-1185">Reference proteome</keyword>
<dbReference type="InterPro" id="IPR003115">
    <property type="entry name" value="ParB_N"/>
</dbReference>
<dbReference type="EMBL" id="JAFMOU010000061">
    <property type="protein sequence ID" value="MBU9834263.1"/>
    <property type="molecule type" value="Genomic_DNA"/>
</dbReference>
<gene>
    <name evidence="3" type="ORF">J1786_05395</name>
</gene>
<dbReference type="Proteomes" id="UP000699865">
    <property type="component" value="Unassembled WGS sequence"/>
</dbReference>
<evidence type="ECO:0000313" key="3">
    <source>
        <dbReference type="EMBL" id="MBU9834263.1"/>
    </source>
</evidence>
<comment type="similarity">
    <text evidence="1">Belongs to the ParB family.</text>
</comment>
<dbReference type="NCBIfam" id="TIGR00180">
    <property type="entry name" value="parB_part"/>
    <property type="match status" value="1"/>
</dbReference>
<dbReference type="Pfam" id="PF02195">
    <property type="entry name" value="ParB_N"/>
    <property type="match status" value="1"/>
</dbReference>
<dbReference type="InterPro" id="IPR011111">
    <property type="entry name" value="Plasmid_RepB"/>
</dbReference>
<evidence type="ECO:0000313" key="4">
    <source>
        <dbReference type="Proteomes" id="UP000699865"/>
    </source>
</evidence>
<reference evidence="3 4" key="1">
    <citation type="submission" date="2021-03" db="EMBL/GenBank/DDBJ databases">
        <title>Five novel Rahnella species.</title>
        <authorList>
            <person name="Brady C."/>
            <person name="Asselin J."/>
            <person name="Beer S."/>
            <person name="Bruberg M.B."/>
            <person name="Crampton B."/>
            <person name="Venter S."/>
            <person name="Arnold D."/>
            <person name="Denman S."/>
        </authorList>
    </citation>
    <scope>NUCLEOTIDE SEQUENCE [LARGE SCALE GENOMIC DNA]</scope>
    <source>
        <strain evidence="3 4">L72c</strain>
    </source>
</reference>
<dbReference type="SMART" id="SM00470">
    <property type="entry name" value="ParB"/>
    <property type="match status" value="1"/>
</dbReference>
<proteinExistence type="inferred from homology"/>
<name>A0ABS6KXD9_9GAMM</name>
<accession>A0ABS6KXD9</accession>
<dbReference type="InterPro" id="IPR050336">
    <property type="entry name" value="Chromosome_partition/occlusion"/>
</dbReference>
<dbReference type="PANTHER" id="PTHR33375:SF1">
    <property type="entry name" value="CHROMOSOME-PARTITIONING PROTEIN PARB-RELATED"/>
    <property type="match status" value="1"/>
</dbReference>
<sequence>MSDENTKISMIKISSIKIENPRTRSKFRHDEITESINKSGLRKPITVRRINDETYKYALICGQGRLESISKLNEDSIPAFIIDIDEEGAYIMSLVENFARINPRAGEQFYRIKEMKLEGFSEKEIAKTVGCTVSWINSISTLLEKGESKLLSIVESGKMPLYLAVQIARSDFNDSQNLIVDAFDEGKIKGKNITKIRDILDSRNEGLKGVFNRTFGKSKSQKKLTTDELTKLYQDNIDEHRSLKNKADFIEENIILARQILTELMKNEEFLAIIESEKLTNIPSIILERKH</sequence>
<dbReference type="RefSeq" id="WP_217137805.1">
    <property type="nucleotide sequence ID" value="NZ_JAFMOU010000061.1"/>
</dbReference>
<organism evidence="3 4">
    <name type="scientific">Rahnella perminowiae</name>
    <dbReference type="NCBI Taxonomy" id="2816244"/>
    <lineage>
        <taxon>Bacteria</taxon>
        <taxon>Pseudomonadati</taxon>
        <taxon>Pseudomonadota</taxon>
        <taxon>Gammaproteobacteria</taxon>
        <taxon>Enterobacterales</taxon>
        <taxon>Yersiniaceae</taxon>
        <taxon>Rahnella</taxon>
    </lineage>
</organism>